<name>A0ABS5AEB7_9PSEU</name>
<feature type="region of interest" description="Disordered" evidence="7">
    <location>
        <begin position="124"/>
        <end position="153"/>
    </location>
</feature>
<accession>A0ABS5AEB7</accession>
<evidence type="ECO:0000259" key="9">
    <source>
        <dbReference type="Pfam" id="PF00082"/>
    </source>
</evidence>
<keyword evidence="4 5" id="KW-0720">Serine protease</keyword>
<dbReference type="Proteomes" id="UP001519363">
    <property type="component" value="Unassembled WGS sequence"/>
</dbReference>
<dbReference type="PROSITE" id="PS00137">
    <property type="entry name" value="SUBTILASE_HIS"/>
    <property type="match status" value="1"/>
</dbReference>
<dbReference type="GO" id="GO:0008233">
    <property type="term" value="F:peptidase activity"/>
    <property type="evidence" value="ECO:0007669"/>
    <property type="project" value="UniProtKB-KW"/>
</dbReference>
<evidence type="ECO:0000256" key="6">
    <source>
        <dbReference type="RuleBase" id="RU003355"/>
    </source>
</evidence>
<keyword evidence="3 5" id="KW-0378">Hydrolase</keyword>
<dbReference type="InterPro" id="IPR023828">
    <property type="entry name" value="Peptidase_S8_Ser-AS"/>
</dbReference>
<dbReference type="EMBL" id="JAGIOO010000001">
    <property type="protein sequence ID" value="MBP2474934.1"/>
    <property type="molecule type" value="Genomic_DNA"/>
</dbReference>
<evidence type="ECO:0000256" key="5">
    <source>
        <dbReference type="PROSITE-ProRule" id="PRU01240"/>
    </source>
</evidence>
<sequence length="1065" mass="110317">MTTPFRPPRARATLLVCAVLAAVGLAPPAAAAPPDPGKRLDKADRSRLAEARGAGKSTVTLVVAAEPGQSGAAERELRALGGRVRASEPAVGYLKVELPVAATERAARLKSVRHLDLDHLVRRADPRPHGAEDPLPQPAPGANTPRSNPYLPTNEIGAVGFGADGRGVTVAILDSGVDLDHPALATTTTGERKIVDWYTANAPESGDGTWVAMTKTGRTGTFTEGGKQWTAPATGGPYSFGLFRETAQDLGAEDSETGGDINRDGDRTDSWGVLQDIATKAVRVDLNGNGDFTDDTAMTDYKAKYDIGYFGTDRPETPVVDRVAFVVQTDRSVYDGAATPYVNLGMATGEHGSHVAGIAAGHKLFGGEMAGGAPGARVMSVKACLARPGCTNSGLVDGVLYAAKNGADVVNISIGGLPDRNDGDNARAALYNRTIAEYQVQLFISAGNEGAGENTVGDPSVATDAVSVGSSISRQTWLSNYGSKVEAAQALHPYSSRGPAENGAFKPNLVAPGAAISTVPRWLPPTPIPGTYPLPAGYAMFNGTSMASPQATGGAALLIGAYKAATGKRPDPAALRSALYDTARFLPGIGAFEQGAGLLDVPAAYGALLRGPAPTRITAEVPVATVLADQLAKPGIGVGIHDREGVTAGKPYTRTYRLTRTTGSATRAWHRVQWLGNDGTFDSASSVRLPLNQPVDFPVRINARTPGAHSALLRLDNPATPGVDLYTLNTVIAPLELDAADGYTAKADGDLARNGTRSVFVRVPEGATALKVDLAAGGAKGKGQVRFLPFRPTGQPHEDTATRNCYNPDAGGCPTGSATSRTVREPLPGVWELVVEARRTSDVLTAPFSLTASALSVAVTPDPDVVESAPLGKPVQREYRVTSSMAAFPGRLAGGPLGSARMLRPTIRKGEQQTYEVVLPAGATRLVVSTGDPADRDTDLDLTVYDCTGAACAQAGQSAGPTATEEVVLANPKPGRWRFVVDGYDVPSGSTAYDFADLYAAPSLGAVEVTDADAPRAGNAVWAVPGAVTARAPLTAGRSLIGELSVRTTAEGVAGTGTVEVNEVE</sequence>
<proteinExistence type="inferred from homology"/>
<dbReference type="SUPFAM" id="SSF52743">
    <property type="entry name" value="Subtilisin-like"/>
    <property type="match status" value="1"/>
</dbReference>
<dbReference type="PANTHER" id="PTHR43806">
    <property type="entry name" value="PEPTIDASE S8"/>
    <property type="match status" value="1"/>
</dbReference>
<evidence type="ECO:0000256" key="8">
    <source>
        <dbReference type="SAM" id="SignalP"/>
    </source>
</evidence>
<evidence type="ECO:0000256" key="4">
    <source>
        <dbReference type="ARBA" id="ARBA00022825"/>
    </source>
</evidence>
<feature type="active site" description="Charge relay system" evidence="5">
    <location>
        <position position="351"/>
    </location>
</feature>
<dbReference type="InterPro" id="IPR015500">
    <property type="entry name" value="Peptidase_S8_subtilisin-rel"/>
</dbReference>
<comment type="similarity">
    <text evidence="1 5 6">Belongs to the peptidase S8 family.</text>
</comment>
<keyword evidence="8" id="KW-0732">Signal</keyword>
<evidence type="ECO:0000313" key="10">
    <source>
        <dbReference type="EMBL" id="MBP2474934.1"/>
    </source>
</evidence>
<evidence type="ECO:0000256" key="1">
    <source>
        <dbReference type="ARBA" id="ARBA00011073"/>
    </source>
</evidence>
<dbReference type="InterPro" id="IPR000209">
    <property type="entry name" value="Peptidase_S8/S53_dom"/>
</dbReference>
<evidence type="ECO:0000256" key="3">
    <source>
        <dbReference type="ARBA" id="ARBA00022801"/>
    </source>
</evidence>
<evidence type="ECO:0000256" key="2">
    <source>
        <dbReference type="ARBA" id="ARBA00022670"/>
    </source>
</evidence>
<dbReference type="InterPro" id="IPR036852">
    <property type="entry name" value="Peptidase_S8/S53_dom_sf"/>
</dbReference>
<feature type="domain" description="Peptidase S8/S53" evidence="9">
    <location>
        <begin position="165"/>
        <end position="597"/>
    </location>
</feature>
<dbReference type="InterPro" id="IPR022398">
    <property type="entry name" value="Peptidase_S8_His-AS"/>
</dbReference>
<comment type="caution">
    <text evidence="10">The sequence shown here is derived from an EMBL/GenBank/DDBJ whole genome shotgun (WGS) entry which is preliminary data.</text>
</comment>
<dbReference type="InterPro" id="IPR050131">
    <property type="entry name" value="Peptidase_S8_subtilisin-like"/>
</dbReference>
<dbReference type="PROSITE" id="PS00136">
    <property type="entry name" value="SUBTILASE_ASP"/>
    <property type="match status" value="1"/>
</dbReference>
<dbReference type="Gene3D" id="2.60.120.380">
    <property type="match status" value="1"/>
</dbReference>
<reference evidence="10 11" key="1">
    <citation type="submission" date="2021-03" db="EMBL/GenBank/DDBJ databases">
        <title>Sequencing the genomes of 1000 actinobacteria strains.</title>
        <authorList>
            <person name="Klenk H.-P."/>
        </authorList>
    </citation>
    <scope>NUCLEOTIDE SEQUENCE [LARGE SCALE GENOMIC DNA]</scope>
    <source>
        <strain evidence="10 11">DSM 44580</strain>
    </source>
</reference>
<evidence type="ECO:0000313" key="11">
    <source>
        <dbReference type="Proteomes" id="UP001519363"/>
    </source>
</evidence>
<dbReference type="PANTHER" id="PTHR43806:SF11">
    <property type="entry name" value="CEREVISIN-RELATED"/>
    <property type="match status" value="1"/>
</dbReference>
<keyword evidence="2 5" id="KW-0645">Protease</keyword>
<feature type="signal peptide" evidence="8">
    <location>
        <begin position="1"/>
        <end position="31"/>
    </location>
</feature>
<dbReference type="GO" id="GO:0006508">
    <property type="term" value="P:proteolysis"/>
    <property type="evidence" value="ECO:0007669"/>
    <property type="project" value="UniProtKB-KW"/>
</dbReference>
<dbReference type="InterPro" id="IPR023827">
    <property type="entry name" value="Peptidase_S8_Asp-AS"/>
</dbReference>
<organism evidence="10 11">
    <name type="scientific">Crossiella equi</name>
    <dbReference type="NCBI Taxonomy" id="130796"/>
    <lineage>
        <taxon>Bacteria</taxon>
        <taxon>Bacillati</taxon>
        <taxon>Actinomycetota</taxon>
        <taxon>Actinomycetes</taxon>
        <taxon>Pseudonocardiales</taxon>
        <taxon>Pseudonocardiaceae</taxon>
        <taxon>Crossiella</taxon>
    </lineage>
</organism>
<evidence type="ECO:0000256" key="7">
    <source>
        <dbReference type="SAM" id="MobiDB-lite"/>
    </source>
</evidence>
<protein>
    <submittedName>
        <fullName evidence="10">Subtilisin family serine protease</fullName>
    </submittedName>
</protein>
<feature type="active site" description="Charge relay system" evidence="5">
    <location>
        <position position="174"/>
    </location>
</feature>
<dbReference type="RefSeq" id="WP_086782153.1">
    <property type="nucleotide sequence ID" value="NZ_JAGIOO010000001.1"/>
</dbReference>
<dbReference type="PRINTS" id="PR00723">
    <property type="entry name" value="SUBTILISIN"/>
</dbReference>
<feature type="active site" description="Charge relay system" evidence="5">
    <location>
        <position position="545"/>
    </location>
</feature>
<dbReference type="Gene3D" id="3.40.50.200">
    <property type="entry name" value="Peptidase S8/S53 domain"/>
    <property type="match status" value="2"/>
</dbReference>
<gene>
    <name evidence="10" type="ORF">JOF53_003806</name>
</gene>
<keyword evidence="11" id="KW-1185">Reference proteome</keyword>
<dbReference type="PROSITE" id="PS00138">
    <property type="entry name" value="SUBTILASE_SER"/>
    <property type="match status" value="1"/>
</dbReference>
<dbReference type="Pfam" id="PF00082">
    <property type="entry name" value="Peptidase_S8"/>
    <property type="match status" value="1"/>
</dbReference>
<feature type="chain" id="PRO_5045245855" evidence="8">
    <location>
        <begin position="32"/>
        <end position="1065"/>
    </location>
</feature>
<dbReference type="PROSITE" id="PS51892">
    <property type="entry name" value="SUBTILASE"/>
    <property type="match status" value="1"/>
</dbReference>